<reference evidence="1" key="1">
    <citation type="submission" date="2020-10" db="EMBL/GenBank/DDBJ databases">
        <title>Taxonomic study of unclassified bacteria belonging to the class Ktedonobacteria.</title>
        <authorList>
            <person name="Yabe S."/>
            <person name="Wang C.M."/>
            <person name="Zheng Y."/>
            <person name="Sakai Y."/>
            <person name="Cavaletti L."/>
            <person name="Monciardini P."/>
            <person name="Donadio S."/>
        </authorList>
    </citation>
    <scope>NUCLEOTIDE SEQUENCE</scope>
    <source>
        <strain evidence="1">ID150040</strain>
    </source>
</reference>
<comment type="caution">
    <text evidence="1">The sequence shown here is derived from an EMBL/GenBank/DDBJ whole genome shotgun (WGS) entry which is preliminary data.</text>
</comment>
<dbReference type="Proteomes" id="UP000597444">
    <property type="component" value="Unassembled WGS sequence"/>
</dbReference>
<sequence length="54" mass="6396">MTNKSQKNFPVSFHTAGRRKYFWSLLELYAYKTHWNKNHVYNITFIKGKTTAGA</sequence>
<keyword evidence="2" id="KW-1185">Reference proteome</keyword>
<organism evidence="1 2">
    <name type="scientific">Reticulibacter mediterranei</name>
    <dbReference type="NCBI Taxonomy" id="2778369"/>
    <lineage>
        <taxon>Bacteria</taxon>
        <taxon>Bacillati</taxon>
        <taxon>Chloroflexota</taxon>
        <taxon>Ktedonobacteria</taxon>
        <taxon>Ktedonobacterales</taxon>
        <taxon>Reticulibacteraceae</taxon>
        <taxon>Reticulibacter</taxon>
    </lineage>
</organism>
<evidence type="ECO:0000313" key="1">
    <source>
        <dbReference type="EMBL" id="GHO97183.1"/>
    </source>
</evidence>
<accession>A0A8J3IRD5</accession>
<gene>
    <name evidence="1" type="ORF">KSF_072310</name>
</gene>
<protein>
    <submittedName>
        <fullName evidence="1">Uncharacterized protein</fullName>
    </submittedName>
</protein>
<name>A0A8J3IRD5_9CHLR</name>
<dbReference type="AlphaFoldDB" id="A0A8J3IRD5"/>
<evidence type="ECO:0000313" key="2">
    <source>
        <dbReference type="Proteomes" id="UP000597444"/>
    </source>
</evidence>
<proteinExistence type="predicted"/>
<dbReference type="EMBL" id="BNJK01000001">
    <property type="protein sequence ID" value="GHO97183.1"/>
    <property type="molecule type" value="Genomic_DNA"/>
</dbReference>